<keyword evidence="6 7" id="KW-0472">Membrane</keyword>
<dbReference type="CDD" id="cd06261">
    <property type="entry name" value="TM_PBP2"/>
    <property type="match status" value="1"/>
</dbReference>
<evidence type="ECO:0000256" key="1">
    <source>
        <dbReference type="ARBA" id="ARBA00004651"/>
    </source>
</evidence>
<evidence type="ECO:0000259" key="8">
    <source>
        <dbReference type="PROSITE" id="PS50928"/>
    </source>
</evidence>
<keyword evidence="3" id="KW-1003">Cell membrane</keyword>
<dbReference type="EMBL" id="CP039690">
    <property type="protein sequence ID" value="QCI67015.1"/>
    <property type="molecule type" value="Genomic_DNA"/>
</dbReference>
<keyword evidence="4 7" id="KW-0812">Transmembrane</keyword>
<feature type="domain" description="ABC transmembrane type-1" evidence="8">
    <location>
        <begin position="79"/>
        <end position="267"/>
    </location>
</feature>
<comment type="subcellular location">
    <subcellularLocation>
        <location evidence="1 7">Cell membrane</location>
        <topology evidence="1 7">Multi-pass membrane protein</topology>
    </subcellularLocation>
</comment>
<dbReference type="PANTHER" id="PTHR43744">
    <property type="entry name" value="ABC TRANSPORTER PERMEASE PROTEIN MG189-RELATED-RELATED"/>
    <property type="match status" value="1"/>
</dbReference>
<dbReference type="AlphaFoldDB" id="A0A4D7B7Q7"/>
<keyword evidence="5 7" id="KW-1133">Transmembrane helix</keyword>
<reference evidence="9 10" key="1">
    <citation type="submission" date="2019-04" db="EMBL/GenBank/DDBJ databases">
        <title>Phreatobacter aquaticus sp. nov.</title>
        <authorList>
            <person name="Choi A."/>
        </authorList>
    </citation>
    <scope>NUCLEOTIDE SEQUENCE [LARGE SCALE GENOMIC DNA]</scope>
    <source>
        <strain evidence="9 10">KCTC 52518</strain>
    </source>
</reference>
<dbReference type="GO" id="GO:0055085">
    <property type="term" value="P:transmembrane transport"/>
    <property type="evidence" value="ECO:0007669"/>
    <property type="project" value="InterPro"/>
</dbReference>
<keyword evidence="10" id="KW-1185">Reference proteome</keyword>
<feature type="transmembrane region" description="Helical" evidence="7">
    <location>
        <begin position="188"/>
        <end position="213"/>
    </location>
</feature>
<evidence type="ECO:0000313" key="9">
    <source>
        <dbReference type="EMBL" id="QCI67015.1"/>
    </source>
</evidence>
<evidence type="ECO:0000256" key="7">
    <source>
        <dbReference type="RuleBase" id="RU363032"/>
    </source>
</evidence>
<evidence type="ECO:0000256" key="3">
    <source>
        <dbReference type="ARBA" id="ARBA00022475"/>
    </source>
</evidence>
<dbReference type="GO" id="GO:0005886">
    <property type="term" value="C:plasma membrane"/>
    <property type="evidence" value="ECO:0007669"/>
    <property type="project" value="UniProtKB-SubCell"/>
</dbReference>
<dbReference type="InterPro" id="IPR035906">
    <property type="entry name" value="MetI-like_sf"/>
</dbReference>
<feature type="transmembrane region" description="Helical" evidence="7">
    <location>
        <begin position="146"/>
        <end position="167"/>
    </location>
</feature>
<feature type="transmembrane region" description="Helical" evidence="7">
    <location>
        <begin position="112"/>
        <end position="134"/>
    </location>
</feature>
<evidence type="ECO:0000256" key="6">
    <source>
        <dbReference type="ARBA" id="ARBA00023136"/>
    </source>
</evidence>
<dbReference type="Pfam" id="PF00528">
    <property type="entry name" value="BPD_transp_1"/>
    <property type="match status" value="1"/>
</dbReference>
<proteinExistence type="inferred from homology"/>
<dbReference type="InterPro" id="IPR000515">
    <property type="entry name" value="MetI-like"/>
</dbReference>
<evidence type="ECO:0000256" key="5">
    <source>
        <dbReference type="ARBA" id="ARBA00022989"/>
    </source>
</evidence>
<feature type="transmembrane region" description="Helical" evidence="7">
    <location>
        <begin position="21"/>
        <end position="40"/>
    </location>
</feature>
<dbReference type="Gene3D" id="1.10.3720.10">
    <property type="entry name" value="MetI-like"/>
    <property type="match status" value="1"/>
</dbReference>
<dbReference type="OrthoDB" id="9815445at2"/>
<evidence type="ECO:0000256" key="2">
    <source>
        <dbReference type="ARBA" id="ARBA00022448"/>
    </source>
</evidence>
<dbReference type="SUPFAM" id="SSF161098">
    <property type="entry name" value="MetI-like"/>
    <property type="match status" value="1"/>
</dbReference>
<organism evidence="9 10">
    <name type="scientific">Phreatobacter stygius</name>
    <dbReference type="NCBI Taxonomy" id="1940610"/>
    <lineage>
        <taxon>Bacteria</taxon>
        <taxon>Pseudomonadati</taxon>
        <taxon>Pseudomonadota</taxon>
        <taxon>Alphaproteobacteria</taxon>
        <taxon>Hyphomicrobiales</taxon>
        <taxon>Phreatobacteraceae</taxon>
        <taxon>Phreatobacter</taxon>
    </lineage>
</organism>
<protein>
    <submittedName>
        <fullName evidence="9">Carbohydrate ABC transporter permease</fullName>
    </submittedName>
</protein>
<evidence type="ECO:0000313" key="10">
    <source>
        <dbReference type="Proteomes" id="UP000298781"/>
    </source>
</evidence>
<dbReference type="PROSITE" id="PS51257">
    <property type="entry name" value="PROKAR_LIPOPROTEIN"/>
    <property type="match status" value="1"/>
</dbReference>
<dbReference type="Proteomes" id="UP000298781">
    <property type="component" value="Chromosome"/>
</dbReference>
<feature type="transmembrane region" description="Helical" evidence="7">
    <location>
        <begin position="78"/>
        <end position="100"/>
    </location>
</feature>
<feature type="transmembrane region" description="Helical" evidence="7">
    <location>
        <begin position="247"/>
        <end position="267"/>
    </location>
</feature>
<keyword evidence="2 7" id="KW-0813">Transport</keyword>
<comment type="similarity">
    <text evidence="7">Belongs to the binding-protein-dependent transport system permease family.</text>
</comment>
<gene>
    <name evidence="9" type="ORF">E8M01_23865</name>
</gene>
<dbReference type="KEGG" id="pstg:E8M01_23865"/>
<accession>A0A4D7B7Q7</accession>
<dbReference type="PROSITE" id="PS50928">
    <property type="entry name" value="ABC_TM1"/>
    <property type="match status" value="1"/>
</dbReference>
<name>A0A4D7B7Q7_9HYPH</name>
<sequence>MPARSIRIRRGAMHRYPRWPIHLALMLACFVMLVPFYWVLKTSVSGENIFSYPPNIIPRDPHPFFYVDVWYAIPFARYFLNSVVVSVITIAANVIFNAMAGYSLSRGFAGKGVVLMLFLSCMMVPFQATIIPAYLITGKLGLLDSYLGLALPQFSTIICIFVFKASFDAVPRSLIDAAKIDGLSEWRIIWKVMMPLAKSAMATNVILSFIWSWNNFLWPLIMTRSADMQTLPLGLARFLSYQEDTTGALYAFCIMVLAPGIILFLLAQKEFIQGLTSGATKG</sequence>
<dbReference type="PANTHER" id="PTHR43744:SF3">
    <property type="entry name" value="LACTOSE TRANSPORT SYSTEM PERMEASE PROTEIN LACG"/>
    <property type="match status" value="1"/>
</dbReference>
<evidence type="ECO:0000256" key="4">
    <source>
        <dbReference type="ARBA" id="ARBA00022692"/>
    </source>
</evidence>